<dbReference type="GO" id="GO:0006508">
    <property type="term" value="P:proteolysis"/>
    <property type="evidence" value="ECO:0007669"/>
    <property type="project" value="InterPro"/>
</dbReference>
<dbReference type="GO" id="GO:0004252">
    <property type="term" value="F:serine-type endopeptidase activity"/>
    <property type="evidence" value="ECO:0007669"/>
    <property type="project" value="InterPro"/>
</dbReference>
<dbReference type="PANTHER" id="PTHR33516">
    <property type="entry name" value="LEXA REPRESSOR"/>
    <property type="match status" value="1"/>
</dbReference>
<feature type="domain" description="Peptidase S24/S26A/S26B/S26C" evidence="1">
    <location>
        <begin position="83"/>
        <end position="190"/>
    </location>
</feature>
<dbReference type="CDD" id="cd00090">
    <property type="entry name" value="HTH_ARSR"/>
    <property type="match status" value="1"/>
</dbReference>
<dbReference type="Gene3D" id="2.10.109.10">
    <property type="entry name" value="Umud Fragment, subunit A"/>
    <property type="match status" value="1"/>
</dbReference>
<evidence type="ECO:0000313" key="4">
    <source>
        <dbReference type="Proteomes" id="UP000199446"/>
    </source>
</evidence>
<proteinExistence type="predicted"/>
<dbReference type="InterPro" id="IPR050077">
    <property type="entry name" value="LexA_repressor"/>
</dbReference>
<dbReference type="Pfam" id="PF01726">
    <property type="entry name" value="LexA_DNA_bind"/>
    <property type="match status" value="1"/>
</dbReference>
<dbReference type="SUPFAM" id="SSF46785">
    <property type="entry name" value="Winged helix' DNA-binding domain"/>
    <property type="match status" value="1"/>
</dbReference>
<dbReference type="RefSeq" id="WP_014632320.1">
    <property type="nucleotide sequence ID" value="NZ_FNBC01000014.1"/>
</dbReference>
<dbReference type="InterPro" id="IPR006199">
    <property type="entry name" value="LexA_DNA-bd_dom"/>
</dbReference>
<feature type="domain" description="LexA repressor DNA-binding" evidence="2">
    <location>
        <begin position="4"/>
        <end position="59"/>
    </location>
</feature>
<organism evidence="3 4">
    <name type="scientific">Thermus arciformis</name>
    <dbReference type="NCBI Taxonomy" id="482827"/>
    <lineage>
        <taxon>Bacteria</taxon>
        <taxon>Thermotogati</taxon>
        <taxon>Deinococcota</taxon>
        <taxon>Deinococci</taxon>
        <taxon>Thermales</taxon>
        <taxon>Thermaceae</taxon>
        <taxon>Thermus</taxon>
    </lineage>
</organism>
<dbReference type="InterPro" id="IPR036388">
    <property type="entry name" value="WH-like_DNA-bd_sf"/>
</dbReference>
<dbReference type="InterPro" id="IPR036286">
    <property type="entry name" value="LexA/Signal_pep-like_sf"/>
</dbReference>
<sequence>MAPPLPEGQKRVFLEAARLLRQGLSPTAHDLTRALGLRPQTVRQHLEALARKGLVVLYPQGHGRPTHVELTPEGRLLAGLAIPVVGRVPAGPLEEALEEVEGLIPLPARPNLFALVVEGDSMAEYLLDGDVVVVERGVRPRRGEIAAVLHEGKTTLKYIYPEGDMVVLKPHNPAYPTLRLPASEVEVQGVFRFLLRGREALEAMRLLLRWSYEH</sequence>
<keyword evidence="4" id="KW-1185">Reference proteome</keyword>
<dbReference type="InterPro" id="IPR015927">
    <property type="entry name" value="Peptidase_S24_S26A/B/C"/>
</dbReference>
<dbReference type="CDD" id="cd06529">
    <property type="entry name" value="S24_LexA-like"/>
    <property type="match status" value="1"/>
</dbReference>
<name>A0A1G7GJE2_9DEIN</name>
<dbReference type="InterPro" id="IPR011991">
    <property type="entry name" value="ArsR-like_HTH"/>
</dbReference>
<dbReference type="STRING" id="482827.SAMN04488243_11449"/>
<dbReference type="Pfam" id="PF00717">
    <property type="entry name" value="Peptidase_S24"/>
    <property type="match status" value="1"/>
</dbReference>
<dbReference type="Proteomes" id="UP000199446">
    <property type="component" value="Unassembled WGS sequence"/>
</dbReference>
<dbReference type="Gene3D" id="1.10.10.10">
    <property type="entry name" value="Winged helix-like DNA-binding domain superfamily/Winged helix DNA-binding domain"/>
    <property type="match status" value="1"/>
</dbReference>
<dbReference type="EMBL" id="FNBC01000014">
    <property type="protein sequence ID" value="SDE88224.1"/>
    <property type="molecule type" value="Genomic_DNA"/>
</dbReference>
<accession>A0A1G7GJE2</accession>
<dbReference type="InterPro" id="IPR039418">
    <property type="entry name" value="LexA-like"/>
</dbReference>
<evidence type="ECO:0000259" key="1">
    <source>
        <dbReference type="Pfam" id="PF00717"/>
    </source>
</evidence>
<reference evidence="4" key="1">
    <citation type="submission" date="2016-10" db="EMBL/GenBank/DDBJ databases">
        <authorList>
            <person name="Varghese N."/>
            <person name="Submissions S."/>
        </authorList>
    </citation>
    <scope>NUCLEOTIDE SEQUENCE [LARGE SCALE GENOMIC DNA]</scope>
    <source>
        <strain evidence="4">CGMCC 1.6992</strain>
    </source>
</reference>
<dbReference type="InterPro" id="IPR036390">
    <property type="entry name" value="WH_DNA-bd_sf"/>
</dbReference>
<dbReference type="PANTHER" id="PTHR33516:SF2">
    <property type="entry name" value="LEXA REPRESSOR-RELATED"/>
    <property type="match status" value="1"/>
</dbReference>
<gene>
    <name evidence="3" type="ORF">SAMN04488243_11449</name>
</gene>
<dbReference type="AlphaFoldDB" id="A0A1G7GJE2"/>
<evidence type="ECO:0000259" key="2">
    <source>
        <dbReference type="Pfam" id="PF01726"/>
    </source>
</evidence>
<dbReference type="OrthoDB" id="9802364at2"/>
<evidence type="ECO:0000313" key="3">
    <source>
        <dbReference type="EMBL" id="SDE88224.1"/>
    </source>
</evidence>
<protein>
    <submittedName>
        <fullName evidence="3">Repressor LexA</fullName>
    </submittedName>
</protein>
<dbReference type="SUPFAM" id="SSF51306">
    <property type="entry name" value="LexA/Signal peptidase"/>
    <property type="match status" value="1"/>
</dbReference>